<reference evidence="5" key="2">
    <citation type="journal article" date="2021" name="PeerJ">
        <title>Extensive microbial diversity within the chicken gut microbiome revealed by metagenomics and culture.</title>
        <authorList>
            <person name="Gilroy R."/>
            <person name="Ravi A."/>
            <person name="Getino M."/>
            <person name="Pursley I."/>
            <person name="Horton D.L."/>
            <person name="Alikhan N.F."/>
            <person name="Baker D."/>
            <person name="Gharbi K."/>
            <person name="Hall N."/>
            <person name="Watson M."/>
            <person name="Adriaenssens E.M."/>
            <person name="Foster-Nyarko E."/>
            <person name="Jarju S."/>
            <person name="Secka A."/>
            <person name="Antonio M."/>
            <person name="Oren A."/>
            <person name="Chaudhuri R.R."/>
            <person name="La Ragione R."/>
            <person name="Hildebrand F."/>
            <person name="Pallen M.J."/>
        </authorList>
    </citation>
    <scope>NUCLEOTIDE SEQUENCE</scope>
    <source>
        <strain evidence="5">B3-2255</strain>
    </source>
</reference>
<proteinExistence type="inferred from homology"/>
<protein>
    <submittedName>
        <fullName evidence="5">Translation initiation factor</fullName>
    </submittedName>
</protein>
<dbReference type="Gene3D" id="3.30.780.10">
    <property type="entry name" value="SUI1-like domain"/>
    <property type="match status" value="1"/>
</dbReference>
<evidence type="ECO:0000256" key="2">
    <source>
        <dbReference type="ARBA" id="ARBA00022845"/>
    </source>
</evidence>
<sequence length="114" mass="12561">MSDNSWKKRTGVVYSTDPDFKYTEYAEEEPETLEPGKQKLTVGIDRRNRSGKQVTLITGFVGREEDLAALGKMLKTKCGVGGSAKDGEILIQGDFRDKVTELLTAAGYKAKRGN</sequence>
<dbReference type="AlphaFoldDB" id="A0A9D9IZG4"/>
<evidence type="ECO:0000256" key="1">
    <source>
        <dbReference type="ARBA" id="ARBA00005422"/>
    </source>
</evidence>
<dbReference type="GO" id="GO:0001731">
    <property type="term" value="P:formation of translation preinitiation complex"/>
    <property type="evidence" value="ECO:0007669"/>
    <property type="project" value="TreeGrafter"/>
</dbReference>
<dbReference type="PANTHER" id="PTHR12789:SF0">
    <property type="entry name" value="DENSITY-REGULATED PROTEIN"/>
    <property type="match status" value="1"/>
</dbReference>
<evidence type="ECO:0000313" key="5">
    <source>
        <dbReference type="EMBL" id="MBO8480926.1"/>
    </source>
</evidence>
<dbReference type="GO" id="GO:0003743">
    <property type="term" value="F:translation initiation factor activity"/>
    <property type="evidence" value="ECO:0007669"/>
    <property type="project" value="UniProtKB-KW"/>
</dbReference>
<feature type="domain" description="SUI1" evidence="4">
    <location>
        <begin position="47"/>
        <end position="107"/>
    </location>
</feature>
<keyword evidence="2" id="KW-0810">Translation regulation</keyword>
<accession>A0A9D9IZG4</accession>
<dbReference type="PANTHER" id="PTHR12789">
    <property type="entry name" value="DENSITY-REGULATED PROTEIN HOMOLOG"/>
    <property type="match status" value="1"/>
</dbReference>
<reference evidence="5" key="1">
    <citation type="submission" date="2020-10" db="EMBL/GenBank/DDBJ databases">
        <authorList>
            <person name="Gilroy R."/>
        </authorList>
    </citation>
    <scope>NUCLEOTIDE SEQUENCE</scope>
    <source>
        <strain evidence="5">B3-2255</strain>
    </source>
</reference>
<dbReference type="PIRSF" id="PIRSF037511">
    <property type="entry name" value="Transl_init_SUI1_pro"/>
    <property type="match status" value="1"/>
</dbReference>
<gene>
    <name evidence="5" type="ORF">IAC87_00030</name>
</gene>
<keyword evidence="3" id="KW-0648">Protein biosynthesis</keyword>
<evidence type="ECO:0000256" key="3">
    <source>
        <dbReference type="ARBA" id="ARBA00022917"/>
    </source>
</evidence>
<dbReference type="Proteomes" id="UP000823772">
    <property type="component" value="Unassembled WGS sequence"/>
</dbReference>
<organism evidence="5 6">
    <name type="scientific">Candidatus Merdivivens faecigallinarum</name>
    <dbReference type="NCBI Taxonomy" id="2840871"/>
    <lineage>
        <taxon>Bacteria</taxon>
        <taxon>Pseudomonadati</taxon>
        <taxon>Bacteroidota</taxon>
        <taxon>Bacteroidia</taxon>
        <taxon>Bacteroidales</taxon>
        <taxon>Muribaculaceae</taxon>
        <taxon>Muribaculaceae incertae sedis</taxon>
        <taxon>Candidatus Merdivivens</taxon>
    </lineage>
</organism>
<dbReference type="InterPro" id="IPR001950">
    <property type="entry name" value="SUI1"/>
</dbReference>
<dbReference type="SUPFAM" id="SSF55159">
    <property type="entry name" value="eIF1-like"/>
    <property type="match status" value="1"/>
</dbReference>
<dbReference type="EMBL" id="JADILY010000001">
    <property type="protein sequence ID" value="MBO8480926.1"/>
    <property type="molecule type" value="Genomic_DNA"/>
</dbReference>
<keyword evidence="5" id="KW-0396">Initiation factor</keyword>
<dbReference type="InterPro" id="IPR036877">
    <property type="entry name" value="SUI1_dom_sf"/>
</dbReference>
<comment type="similarity">
    <text evidence="1">Belongs to the SUI1 family.</text>
</comment>
<dbReference type="Pfam" id="PF01253">
    <property type="entry name" value="SUI1"/>
    <property type="match status" value="1"/>
</dbReference>
<dbReference type="CDD" id="cd11567">
    <property type="entry name" value="YciH_like"/>
    <property type="match status" value="1"/>
</dbReference>
<dbReference type="InterPro" id="IPR050318">
    <property type="entry name" value="DENR/SUI1_TIF"/>
</dbReference>
<comment type="caution">
    <text evidence="5">The sequence shown here is derived from an EMBL/GenBank/DDBJ whole genome shotgun (WGS) entry which is preliminary data.</text>
</comment>
<dbReference type="PROSITE" id="PS50296">
    <property type="entry name" value="SUI1"/>
    <property type="match status" value="1"/>
</dbReference>
<evidence type="ECO:0000313" key="6">
    <source>
        <dbReference type="Proteomes" id="UP000823772"/>
    </source>
</evidence>
<dbReference type="GO" id="GO:0006417">
    <property type="term" value="P:regulation of translation"/>
    <property type="evidence" value="ECO:0007669"/>
    <property type="project" value="UniProtKB-KW"/>
</dbReference>
<dbReference type="GO" id="GO:0003729">
    <property type="term" value="F:mRNA binding"/>
    <property type="evidence" value="ECO:0007669"/>
    <property type="project" value="TreeGrafter"/>
</dbReference>
<name>A0A9D9IZG4_9BACT</name>
<dbReference type="GO" id="GO:0002188">
    <property type="term" value="P:translation reinitiation"/>
    <property type="evidence" value="ECO:0007669"/>
    <property type="project" value="TreeGrafter"/>
</dbReference>
<dbReference type="InterPro" id="IPR005872">
    <property type="entry name" value="SUI1_arc_bac"/>
</dbReference>
<evidence type="ECO:0000259" key="4">
    <source>
        <dbReference type="PROSITE" id="PS50296"/>
    </source>
</evidence>